<dbReference type="RefSeq" id="XP_015468058.1">
    <property type="nucleotide sequence ID" value="XM_015611158.1"/>
</dbReference>
<organism evidence="1 2">
    <name type="scientific">Debaryomyces fabryi</name>
    <dbReference type="NCBI Taxonomy" id="58627"/>
    <lineage>
        <taxon>Eukaryota</taxon>
        <taxon>Fungi</taxon>
        <taxon>Dikarya</taxon>
        <taxon>Ascomycota</taxon>
        <taxon>Saccharomycotina</taxon>
        <taxon>Pichiomycetes</taxon>
        <taxon>Debaryomycetaceae</taxon>
        <taxon>Debaryomyces</taxon>
    </lineage>
</organism>
<evidence type="ECO:0000313" key="1">
    <source>
        <dbReference type="EMBL" id="KSA01956.1"/>
    </source>
</evidence>
<dbReference type="GO" id="GO:0000175">
    <property type="term" value="F:3'-5'-RNA exonuclease activity"/>
    <property type="evidence" value="ECO:0007669"/>
    <property type="project" value="TreeGrafter"/>
</dbReference>
<reference evidence="1 2" key="1">
    <citation type="submission" date="2015-11" db="EMBL/GenBank/DDBJ databases">
        <title>The genome of Debaryomyces fabryi.</title>
        <authorList>
            <person name="Tafer H."/>
            <person name="Lopandic K."/>
        </authorList>
    </citation>
    <scope>NUCLEOTIDE SEQUENCE [LARGE SCALE GENOMIC DNA]</scope>
    <source>
        <strain evidence="1 2">CBS 789</strain>
    </source>
</reference>
<evidence type="ECO:0000313" key="2">
    <source>
        <dbReference type="Proteomes" id="UP000054251"/>
    </source>
</evidence>
<dbReference type="OrthoDB" id="276515at2759"/>
<keyword evidence="2" id="KW-1185">Reference proteome</keyword>
<accession>A0A0V1Q0A2</accession>
<dbReference type="InterPro" id="IPR050410">
    <property type="entry name" value="CCR4/nocturin_mRNA_transcr"/>
</dbReference>
<dbReference type="Proteomes" id="UP000054251">
    <property type="component" value="Unassembled WGS sequence"/>
</dbReference>
<comment type="caution">
    <text evidence="1">The sequence shown here is derived from an EMBL/GenBank/DDBJ whole genome shotgun (WGS) entry which is preliminary data.</text>
</comment>
<name>A0A0V1Q0A2_9ASCO</name>
<dbReference type="InterPro" id="IPR036691">
    <property type="entry name" value="Endo/exonu/phosph_ase_sf"/>
</dbReference>
<dbReference type="EMBL" id="LMYN01000039">
    <property type="protein sequence ID" value="KSA01956.1"/>
    <property type="molecule type" value="Genomic_DNA"/>
</dbReference>
<gene>
    <name evidence="1" type="ORF">AC631_02328</name>
</gene>
<dbReference type="PANTHER" id="PTHR12121">
    <property type="entry name" value="CARBON CATABOLITE REPRESSOR PROTEIN 4"/>
    <property type="match status" value="1"/>
</dbReference>
<proteinExistence type="predicted"/>
<dbReference type="CDD" id="cd09083">
    <property type="entry name" value="EEP-1"/>
    <property type="match status" value="1"/>
</dbReference>
<dbReference type="GeneID" id="26839337"/>
<sequence>MGLGTTIANKLMKKAEKKVKEHHSNSKSNYQGDVNHGKVEDRNAELPPLQVQIYTHNIRQENNNMMKGEEPWSKRKVGVIGLINKHSQSIPTLVGLQEVKQNQLNDIIQGLGKPWNFFGVGRDDGKSKGEFAPILYKTDEWDLVSGKTYWLGETPDHPSKGWDAAFPRIVTVVVMKHKKSGKVINYLNTHYDHKGKKARENSSLQIIDLMSKTEGTSLLSGDFNSQEHEEAYQTLSKSLFETSCNCHEKCGFKDTCTGFEKGGSESSIDFIWATKGTPILKHEIIDHECNGSYCSDHRPVTAIFEV</sequence>
<dbReference type="Gene3D" id="3.60.10.10">
    <property type="entry name" value="Endonuclease/exonuclease/phosphatase"/>
    <property type="match status" value="1"/>
</dbReference>
<dbReference type="AlphaFoldDB" id="A0A0V1Q0A2"/>
<protein>
    <recommendedName>
        <fullName evidence="3">Endonuclease/exonuclease/phosphatase domain-containing protein</fullName>
    </recommendedName>
</protein>
<dbReference type="PANTHER" id="PTHR12121:SF36">
    <property type="entry name" value="ENDONUCLEASE_EXONUCLEASE_PHOSPHATASE DOMAIN-CONTAINING PROTEIN"/>
    <property type="match status" value="1"/>
</dbReference>
<evidence type="ECO:0008006" key="3">
    <source>
        <dbReference type="Google" id="ProtNLM"/>
    </source>
</evidence>
<dbReference type="SUPFAM" id="SSF56219">
    <property type="entry name" value="DNase I-like"/>
    <property type="match status" value="1"/>
</dbReference>